<keyword evidence="1" id="KW-0732">Signal</keyword>
<reference evidence="2 3" key="1">
    <citation type="submission" date="2023-09" db="EMBL/GenBank/DDBJ databases">
        <title>Genomes of two closely related lineages of the louse Polyplax serrata with different host specificities.</title>
        <authorList>
            <person name="Martinu J."/>
            <person name="Tarabai H."/>
            <person name="Stefka J."/>
            <person name="Hypsa V."/>
        </authorList>
    </citation>
    <scope>NUCLEOTIDE SEQUENCE [LARGE SCALE GENOMIC DNA]</scope>
    <source>
        <strain evidence="2">98ZLc_SE</strain>
    </source>
</reference>
<organism evidence="2 3">
    <name type="scientific">Polyplax serrata</name>
    <name type="common">Common mouse louse</name>
    <dbReference type="NCBI Taxonomy" id="468196"/>
    <lineage>
        <taxon>Eukaryota</taxon>
        <taxon>Metazoa</taxon>
        <taxon>Ecdysozoa</taxon>
        <taxon>Arthropoda</taxon>
        <taxon>Hexapoda</taxon>
        <taxon>Insecta</taxon>
        <taxon>Pterygota</taxon>
        <taxon>Neoptera</taxon>
        <taxon>Paraneoptera</taxon>
        <taxon>Psocodea</taxon>
        <taxon>Troctomorpha</taxon>
        <taxon>Phthiraptera</taxon>
        <taxon>Anoplura</taxon>
        <taxon>Polyplacidae</taxon>
        <taxon>Polyplax</taxon>
    </lineage>
</organism>
<evidence type="ECO:0000313" key="2">
    <source>
        <dbReference type="EMBL" id="KAK6641348.1"/>
    </source>
</evidence>
<proteinExistence type="predicted"/>
<dbReference type="Proteomes" id="UP001359485">
    <property type="component" value="Unassembled WGS sequence"/>
</dbReference>
<protein>
    <submittedName>
        <fullName evidence="2">Uncharacterized protein</fullName>
    </submittedName>
</protein>
<evidence type="ECO:0000313" key="3">
    <source>
        <dbReference type="Proteomes" id="UP001359485"/>
    </source>
</evidence>
<dbReference type="EMBL" id="JAWJWF010000001">
    <property type="protein sequence ID" value="KAK6641348.1"/>
    <property type="molecule type" value="Genomic_DNA"/>
</dbReference>
<feature type="chain" id="PRO_5045519693" evidence="1">
    <location>
        <begin position="20"/>
        <end position="178"/>
    </location>
</feature>
<comment type="caution">
    <text evidence="2">The sequence shown here is derived from an EMBL/GenBank/DDBJ whole genome shotgun (WGS) entry which is preliminary data.</text>
</comment>
<sequence length="178" mass="20275">MRLFASCVVFCWTLQTILGVNETFHTKDFVKVTRVNGDVKIDGKLSDVYNVSDFLSRELSDDFDENGLTKGILNGNEEDLSQERERHYLESILNVFSAKKVNLFLREKGSTLSPMCTDKLNAYMLGLRNNQTWALKINIILMRCNSNPVVAFTGSKFGKINSEIDVRFETLDKCDVDE</sequence>
<feature type="signal peptide" evidence="1">
    <location>
        <begin position="1"/>
        <end position="19"/>
    </location>
</feature>
<evidence type="ECO:0000256" key="1">
    <source>
        <dbReference type="SAM" id="SignalP"/>
    </source>
</evidence>
<accession>A0ABR1BHU4</accession>
<gene>
    <name evidence="2" type="ORF">RUM44_013057</name>
</gene>
<keyword evidence="3" id="KW-1185">Reference proteome</keyword>
<name>A0ABR1BHU4_POLSC</name>